<dbReference type="EMBL" id="NCVQ01000008">
    <property type="protein sequence ID" value="PWZ15516.1"/>
    <property type="molecule type" value="Genomic_DNA"/>
</dbReference>
<accession>A0A3L6E3S1</accession>
<protein>
    <submittedName>
        <fullName evidence="2">Uncharacterized protein</fullName>
    </submittedName>
</protein>
<comment type="caution">
    <text evidence="2">The sequence shown here is derived from an EMBL/GenBank/DDBJ whole genome shotgun (WGS) entry which is preliminary data.</text>
</comment>
<organism evidence="2 3">
    <name type="scientific">Zea mays</name>
    <name type="common">Maize</name>
    <dbReference type="NCBI Taxonomy" id="4577"/>
    <lineage>
        <taxon>Eukaryota</taxon>
        <taxon>Viridiplantae</taxon>
        <taxon>Streptophyta</taxon>
        <taxon>Embryophyta</taxon>
        <taxon>Tracheophyta</taxon>
        <taxon>Spermatophyta</taxon>
        <taxon>Magnoliopsida</taxon>
        <taxon>Liliopsida</taxon>
        <taxon>Poales</taxon>
        <taxon>Poaceae</taxon>
        <taxon>PACMAD clade</taxon>
        <taxon>Panicoideae</taxon>
        <taxon>Andropogonodae</taxon>
        <taxon>Andropogoneae</taxon>
        <taxon>Tripsacinae</taxon>
        <taxon>Zea</taxon>
    </lineage>
</organism>
<name>A0A3L6E3S1_MAIZE</name>
<evidence type="ECO:0000256" key="1">
    <source>
        <dbReference type="SAM" id="MobiDB-lite"/>
    </source>
</evidence>
<feature type="non-terminal residue" evidence="2">
    <location>
        <position position="1"/>
    </location>
</feature>
<feature type="compositionally biased region" description="Low complexity" evidence="1">
    <location>
        <begin position="118"/>
        <end position="127"/>
    </location>
</feature>
<dbReference type="Proteomes" id="UP000251960">
    <property type="component" value="Chromosome 7"/>
</dbReference>
<feature type="region of interest" description="Disordered" evidence="1">
    <location>
        <begin position="198"/>
        <end position="217"/>
    </location>
</feature>
<feature type="compositionally biased region" description="Pro residues" evidence="1">
    <location>
        <begin position="32"/>
        <end position="41"/>
    </location>
</feature>
<evidence type="ECO:0000313" key="3">
    <source>
        <dbReference type="Proteomes" id="UP000251960"/>
    </source>
</evidence>
<feature type="region of interest" description="Disordered" evidence="1">
    <location>
        <begin position="24"/>
        <end position="173"/>
    </location>
</feature>
<reference evidence="2 3" key="1">
    <citation type="journal article" date="2018" name="Nat. Genet.">
        <title>Extensive intraspecific gene order and gene structural variations between Mo17 and other maize genomes.</title>
        <authorList>
            <person name="Sun S."/>
            <person name="Zhou Y."/>
            <person name="Chen J."/>
            <person name="Shi J."/>
            <person name="Zhao H."/>
            <person name="Zhao H."/>
            <person name="Song W."/>
            <person name="Zhang M."/>
            <person name="Cui Y."/>
            <person name="Dong X."/>
            <person name="Liu H."/>
            <person name="Ma X."/>
            <person name="Jiao Y."/>
            <person name="Wang B."/>
            <person name="Wei X."/>
            <person name="Stein J.C."/>
            <person name="Glaubitz J.C."/>
            <person name="Lu F."/>
            <person name="Yu G."/>
            <person name="Liang C."/>
            <person name="Fengler K."/>
            <person name="Li B."/>
            <person name="Rafalski A."/>
            <person name="Schnable P.S."/>
            <person name="Ware D.H."/>
            <person name="Buckler E.S."/>
            <person name="Lai J."/>
        </authorList>
    </citation>
    <scope>NUCLEOTIDE SEQUENCE [LARGE SCALE GENOMIC DNA]</scope>
    <source>
        <strain evidence="3">cv. Missouri 17</strain>
        <tissue evidence="2">Seedling</tissue>
    </source>
</reference>
<evidence type="ECO:0000313" key="2">
    <source>
        <dbReference type="EMBL" id="PWZ15516.1"/>
    </source>
</evidence>
<proteinExistence type="predicted"/>
<gene>
    <name evidence="2" type="ORF">Zm00014a_006646</name>
</gene>
<feature type="compositionally biased region" description="Pro residues" evidence="1">
    <location>
        <begin position="205"/>
        <end position="217"/>
    </location>
</feature>
<dbReference type="AlphaFoldDB" id="A0A3L6E3S1"/>
<sequence>ACSVGVHHTEWCTFCRSYLPSTSGRPAHLPSTGPPHPPPSLLPAINARPDVARPDGVARPYTMPPPISPTHARARESRSCPPRTQPSEILSGAPTAPSSPRSSPTRSARSPQACPRESSTYRTSSARSPRRRVPTATPPPRSPRTHRPPVRPAHTLLLSPTRLQQPTKKKKNFGMGLGARLLGGAVGGLLIGGTTSGEALRTRWPMPPASRPRPTLP</sequence>
<feature type="compositionally biased region" description="Low complexity" evidence="1">
    <location>
        <begin position="93"/>
        <end position="111"/>
    </location>
</feature>